<dbReference type="SUPFAM" id="SSF160631">
    <property type="entry name" value="SMI1/KNR4-like"/>
    <property type="match status" value="1"/>
</dbReference>
<gene>
    <name evidence="2" type="ORF">ACFQ07_27245</name>
</gene>
<evidence type="ECO:0000259" key="1">
    <source>
        <dbReference type="Pfam" id="PF09346"/>
    </source>
</evidence>
<organism evidence="2 3">
    <name type="scientific">Actinomadura adrarensis</name>
    <dbReference type="NCBI Taxonomy" id="1819600"/>
    <lineage>
        <taxon>Bacteria</taxon>
        <taxon>Bacillati</taxon>
        <taxon>Actinomycetota</taxon>
        <taxon>Actinomycetes</taxon>
        <taxon>Streptosporangiales</taxon>
        <taxon>Thermomonosporaceae</taxon>
        <taxon>Actinomadura</taxon>
    </lineage>
</organism>
<accession>A0ABW3CN70</accession>
<dbReference type="InterPro" id="IPR018958">
    <property type="entry name" value="Knr4/Smi1-like_dom"/>
</dbReference>
<dbReference type="EMBL" id="JBHTIR010003884">
    <property type="protein sequence ID" value="MFD0855965.1"/>
    <property type="molecule type" value="Genomic_DNA"/>
</dbReference>
<dbReference type="InterPro" id="IPR037883">
    <property type="entry name" value="Knr4/Smi1-like_sf"/>
</dbReference>
<reference evidence="3" key="1">
    <citation type="journal article" date="2019" name="Int. J. Syst. Evol. Microbiol.">
        <title>The Global Catalogue of Microorganisms (GCM) 10K type strain sequencing project: providing services to taxonomists for standard genome sequencing and annotation.</title>
        <authorList>
            <consortium name="The Broad Institute Genomics Platform"/>
            <consortium name="The Broad Institute Genome Sequencing Center for Infectious Disease"/>
            <person name="Wu L."/>
            <person name="Ma J."/>
        </authorList>
    </citation>
    <scope>NUCLEOTIDE SEQUENCE [LARGE SCALE GENOMIC DNA]</scope>
    <source>
        <strain evidence="3">JCM 31696</strain>
    </source>
</reference>
<name>A0ABW3CN70_9ACTN</name>
<protein>
    <submittedName>
        <fullName evidence="2">SMI1/KNR4 family protein</fullName>
    </submittedName>
</protein>
<proteinExistence type="predicted"/>
<sequence length="212" mass="23421">MLTPDAIFEAVAAATGPDLPPVATPEAVTEAELAIGYPLPPLLRRLYLELGNGGFGPRNAITGILDLDRDFHHGDIFESLNHSAVEYRHDPDKRMAGMVALLEWGCAISTLLDCRDPGGQMWGWDPDTCCREHSLFPMDITFNEWLADSIGQKYDDVFHDGYFEGDTSDTEGDAGDESGLIRLGVDDVDEDENQNAPCPYDPPVWVKGRRLR</sequence>
<evidence type="ECO:0000313" key="3">
    <source>
        <dbReference type="Proteomes" id="UP001597083"/>
    </source>
</evidence>
<comment type="caution">
    <text evidence="2">The sequence shown here is derived from an EMBL/GenBank/DDBJ whole genome shotgun (WGS) entry which is preliminary data.</text>
</comment>
<dbReference type="Gene3D" id="3.40.1580.10">
    <property type="entry name" value="SMI1/KNR4-like"/>
    <property type="match status" value="1"/>
</dbReference>
<dbReference type="Proteomes" id="UP001597083">
    <property type="component" value="Unassembled WGS sequence"/>
</dbReference>
<dbReference type="Pfam" id="PF09346">
    <property type="entry name" value="SMI1_KNR4"/>
    <property type="match status" value="1"/>
</dbReference>
<feature type="domain" description="Knr4/Smi1-like" evidence="1">
    <location>
        <begin position="23"/>
        <end position="147"/>
    </location>
</feature>
<keyword evidence="3" id="KW-1185">Reference proteome</keyword>
<evidence type="ECO:0000313" key="2">
    <source>
        <dbReference type="EMBL" id="MFD0855965.1"/>
    </source>
</evidence>